<dbReference type="InterPro" id="IPR032267">
    <property type="entry name" value="DUF4832"/>
</dbReference>
<accession>A0ABS3G008</accession>
<gene>
    <name evidence="3" type="ORF">J0656_01780</name>
</gene>
<feature type="domain" description="DUF4832" evidence="1">
    <location>
        <begin position="239"/>
        <end position="441"/>
    </location>
</feature>
<proteinExistence type="predicted"/>
<name>A0ABS3G008_9FLAO</name>
<sequence length="461" mass="52033">MKKIKMTNHYILGLIFLAFNWNCQSDGGGTEPTEEPAIEAGVSQIDYQVSQQVFTNPERGFMHTWTVFSEGNAVDPTALDNLKNQNVSLILRLYYLEQFKDGPLSTVQLELFQTDMERFREAGVKCVLRFAYTNDQNGTDAPIDVMETHLDQLAPLFEENADVIAFVQAGFIGAWGEWYYSSNGLANTEGREALLTKMLEVFPENIKIQVRTPLYKQAIFGYSTAMGSDIGYGTSDLARVGFHNDCFMASTTDYGTYQDIAAEKDYISKEALYVPTGGETCPPVDIPLADCTTAETEMELLKWTYLNLDYYGPVLDGWRNANCFEDFQRRLGYRLALRRATLADEVSNSLQLRLDMENLGFAPVYSTKNSYLVLRSTADGTLFKKPLELDIRRLLPDSTFEWEETLDISDVPQGSYELLLEIADAFESLQGRPEYSIRLANANVWEASTGFNDLNHTITIN</sequence>
<protein>
    <submittedName>
        <fullName evidence="3">DUF4832 domain-containing protein</fullName>
    </submittedName>
</protein>
<evidence type="ECO:0000313" key="4">
    <source>
        <dbReference type="Proteomes" id="UP000664044"/>
    </source>
</evidence>
<feature type="domain" description="DUF4874" evidence="2">
    <location>
        <begin position="56"/>
        <end position="214"/>
    </location>
</feature>
<dbReference type="InterPro" id="IPR032379">
    <property type="entry name" value="DUF4874"/>
</dbReference>
<keyword evidence="4" id="KW-1185">Reference proteome</keyword>
<organism evidence="3 4">
    <name type="scientific">Flagellimonas aurea</name>
    <dbReference type="NCBI Taxonomy" id="2915619"/>
    <lineage>
        <taxon>Bacteria</taxon>
        <taxon>Pseudomonadati</taxon>
        <taxon>Bacteroidota</taxon>
        <taxon>Flavobacteriia</taxon>
        <taxon>Flavobacteriales</taxon>
        <taxon>Flavobacteriaceae</taxon>
        <taxon>Flagellimonas</taxon>
    </lineage>
</organism>
<comment type="caution">
    <text evidence="3">The sequence shown here is derived from an EMBL/GenBank/DDBJ whole genome shotgun (WGS) entry which is preliminary data.</text>
</comment>
<evidence type="ECO:0000313" key="3">
    <source>
        <dbReference type="EMBL" id="MBO0352730.1"/>
    </source>
</evidence>
<reference evidence="3 4" key="1">
    <citation type="submission" date="2021-03" db="EMBL/GenBank/DDBJ databases">
        <title>Muricauda lutimaris sp. nov. and Muricauda ruestringensis sp. nov, two marine members of the Flavobacteriaceae isolated from deep sea sediments of Western Pacific.</title>
        <authorList>
            <person name="Zhao S."/>
            <person name="Liu R."/>
        </authorList>
    </citation>
    <scope>NUCLEOTIDE SEQUENCE [LARGE SCALE GENOMIC DNA]</scope>
    <source>
        <strain evidence="3 4">BC31-1-A7</strain>
    </source>
</reference>
<dbReference type="Pfam" id="PF16173">
    <property type="entry name" value="DUF4874"/>
    <property type="match status" value="1"/>
</dbReference>
<dbReference type="Proteomes" id="UP000664044">
    <property type="component" value="Unassembled WGS sequence"/>
</dbReference>
<evidence type="ECO:0000259" key="2">
    <source>
        <dbReference type="Pfam" id="PF16173"/>
    </source>
</evidence>
<dbReference type="RefSeq" id="WP_207031081.1">
    <property type="nucleotide sequence ID" value="NZ_CP159476.1"/>
</dbReference>
<dbReference type="Pfam" id="PF16116">
    <property type="entry name" value="DUF4832"/>
    <property type="match status" value="1"/>
</dbReference>
<evidence type="ECO:0000259" key="1">
    <source>
        <dbReference type="Pfam" id="PF16116"/>
    </source>
</evidence>
<dbReference type="EMBL" id="JAFLNL010000001">
    <property type="protein sequence ID" value="MBO0352730.1"/>
    <property type="molecule type" value="Genomic_DNA"/>
</dbReference>